<evidence type="ECO:0000256" key="10">
    <source>
        <dbReference type="ARBA" id="ARBA00023224"/>
    </source>
</evidence>
<feature type="transmembrane region" description="Helical" evidence="11">
    <location>
        <begin position="382"/>
        <end position="401"/>
    </location>
</feature>
<dbReference type="GO" id="GO:0008528">
    <property type="term" value="F:G protein-coupled peptide receptor activity"/>
    <property type="evidence" value="ECO:0007669"/>
    <property type="project" value="TreeGrafter"/>
</dbReference>
<dbReference type="CDD" id="cd15260">
    <property type="entry name" value="7tmB1_NPR_B4_insect-like"/>
    <property type="match status" value="1"/>
</dbReference>
<feature type="domain" description="G-protein coupled receptors family 2 profile 2" evidence="14">
    <location>
        <begin position="269"/>
        <end position="518"/>
    </location>
</feature>
<evidence type="ECO:0000259" key="14">
    <source>
        <dbReference type="PROSITE" id="PS50261"/>
    </source>
</evidence>
<comment type="similarity">
    <text evidence="2">Belongs to the G-protein coupled receptor 2 family.</text>
</comment>
<keyword evidence="3" id="KW-1003">Cell membrane</keyword>
<dbReference type="PROSITE" id="PS50261">
    <property type="entry name" value="G_PROTEIN_RECEP_F2_4"/>
    <property type="match status" value="1"/>
</dbReference>
<evidence type="ECO:0000256" key="7">
    <source>
        <dbReference type="ARBA" id="ARBA00023136"/>
    </source>
</evidence>
<accession>A0AAV6UQS5</accession>
<feature type="domain" description="G-protein coupled receptors family 2 profile 1" evidence="13">
    <location>
        <begin position="54"/>
        <end position="142"/>
    </location>
</feature>
<feature type="signal peptide" evidence="12">
    <location>
        <begin position="1"/>
        <end position="22"/>
    </location>
</feature>
<dbReference type="PANTHER" id="PTHR45620">
    <property type="entry name" value="PDF RECEPTOR-LIKE PROTEIN-RELATED"/>
    <property type="match status" value="1"/>
</dbReference>
<evidence type="ECO:0000256" key="12">
    <source>
        <dbReference type="SAM" id="SignalP"/>
    </source>
</evidence>
<feature type="domain" description="G-protein coupled receptors family 2 profile 1" evidence="13">
    <location>
        <begin position="176"/>
        <end position="261"/>
    </location>
</feature>
<keyword evidence="5 11" id="KW-1133">Transmembrane helix</keyword>
<keyword evidence="10" id="KW-0807">Transducer</keyword>
<proteinExistence type="inferred from homology"/>
<dbReference type="InterPro" id="IPR017981">
    <property type="entry name" value="GPCR_2-like_7TM"/>
</dbReference>
<evidence type="ECO:0000256" key="5">
    <source>
        <dbReference type="ARBA" id="ARBA00022989"/>
    </source>
</evidence>
<dbReference type="Gene3D" id="4.10.1240.10">
    <property type="entry name" value="GPCR, family 2, extracellular hormone receptor domain"/>
    <property type="match status" value="2"/>
</dbReference>
<evidence type="ECO:0000259" key="13">
    <source>
        <dbReference type="PROSITE" id="PS50227"/>
    </source>
</evidence>
<dbReference type="AlphaFoldDB" id="A0AAV6UQS5"/>
<evidence type="ECO:0000256" key="4">
    <source>
        <dbReference type="ARBA" id="ARBA00022692"/>
    </source>
</evidence>
<gene>
    <name evidence="15" type="ORF">JTE90_020842</name>
</gene>
<dbReference type="EMBL" id="JAFNEN010000297">
    <property type="protein sequence ID" value="KAG8186539.1"/>
    <property type="molecule type" value="Genomic_DNA"/>
</dbReference>
<sequence length="569" mass="64344">MALRWRCIVVISILIGYGIVQGKLHIGVPEGTSTSDFNEGNPKLLTQQIRAYWKCYENVRTRPVPGAAGDKIDDDELFCPATFDGWGCWDATAAGKEAEIQCPSVGNSSRKVKKKCSKKGYWEVNEITLEEKVDYRECNINVSAGDPDLLFQVIGELIYLENTPYADPNTAEAFENCLDTVLSAPKPDLGSELYCPRTFDSWGCWNDTAAGKTAYIPCPHFIMGFLPERSAHKECNPDGTWYRHPVTNRTWSNYTTCVDKEDLTFRQRIINIHISGYSTSVIALLISLGIFFYFRSVQCTRITIHKHLFMSFIINNIMWIIWYTEVLSKPSVLFSNYPSCQILHVLVHYFLVSNYFWMFCEGLYLHTILIVAFVSEDKLLKYFYMIGWGIPLIIIITYASVRGSFPEDTTLCWMEEGKFSLIISGPVCLSLLLNFIFLVNIVRVLVTKLRAVNSPDTHQTRKAVRATLILIPLLGLHYVVTPFRPEKKSTGEVVYETVSAIVTSFQGLGVALLFCFFNGEVIALVRKKWHQALLMRGRRMSYAATTVSGTERSCNGKTVPAAKKLLALV</sequence>
<dbReference type="PANTHER" id="PTHR45620:SF32">
    <property type="entry name" value="DIURETIC HORMONE 31 RECEPTOR, ISOFORM C"/>
    <property type="match status" value="1"/>
</dbReference>
<dbReference type="InterPro" id="IPR000832">
    <property type="entry name" value="GPCR_2_secretin-like"/>
</dbReference>
<keyword evidence="8" id="KW-0675">Receptor</keyword>
<name>A0AAV6UQS5_9ARAC</name>
<protein>
    <recommendedName>
        <fullName evidence="17">Calcitonin receptor</fullName>
    </recommendedName>
</protein>
<organism evidence="15 16">
    <name type="scientific">Oedothorax gibbosus</name>
    <dbReference type="NCBI Taxonomy" id="931172"/>
    <lineage>
        <taxon>Eukaryota</taxon>
        <taxon>Metazoa</taxon>
        <taxon>Ecdysozoa</taxon>
        <taxon>Arthropoda</taxon>
        <taxon>Chelicerata</taxon>
        <taxon>Arachnida</taxon>
        <taxon>Araneae</taxon>
        <taxon>Araneomorphae</taxon>
        <taxon>Entelegynae</taxon>
        <taxon>Araneoidea</taxon>
        <taxon>Linyphiidae</taxon>
        <taxon>Erigoninae</taxon>
        <taxon>Oedothorax</taxon>
    </lineage>
</organism>
<evidence type="ECO:0000256" key="2">
    <source>
        <dbReference type="ARBA" id="ARBA00005314"/>
    </source>
</evidence>
<evidence type="ECO:0000256" key="8">
    <source>
        <dbReference type="ARBA" id="ARBA00023170"/>
    </source>
</evidence>
<keyword evidence="16" id="KW-1185">Reference proteome</keyword>
<dbReference type="GO" id="GO:0007166">
    <property type="term" value="P:cell surface receptor signaling pathway"/>
    <property type="evidence" value="ECO:0007669"/>
    <property type="project" value="InterPro"/>
</dbReference>
<evidence type="ECO:0000256" key="6">
    <source>
        <dbReference type="ARBA" id="ARBA00023040"/>
    </source>
</evidence>
<dbReference type="InterPro" id="IPR036445">
    <property type="entry name" value="GPCR_2_extracell_dom_sf"/>
</dbReference>
<evidence type="ECO:0008006" key="17">
    <source>
        <dbReference type="Google" id="ProtNLM"/>
    </source>
</evidence>
<feature type="transmembrane region" description="Helical" evidence="11">
    <location>
        <begin position="306"/>
        <end position="324"/>
    </location>
</feature>
<feature type="transmembrane region" description="Helical" evidence="11">
    <location>
        <begin position="421"/>
        <end position="442"/>
    </location>
</feature>
<dbReference type="Gene3D" id="1.20.1070.10">
    <property type="entry name" value="Rhodopsin 7-helix transmembrane proteins"/>
    <property type="match status" value="1"/>
</dbReference>
<comment type="subcellular location">
    <subcellularLocation>
        <location evidence="1">Cell membrane</location>
        <topology evidence="1">Multi-pass membrane protein</topology>
    </subcellularLocation>
</comment>
<dbReference type="Pfam" id="PF02793">
    <property type="entry name" value="HRM"/>
    <property type="match status" value="2"/>
</dbReference>
<keyword evidence="4 11" id="KW-0812">Transmembrane</keyword>
<evidence type="ECO:0000256" key="9">
    <source>
        <dbReference type="ARBA" id="ARBA00023180"/>
    </source>
</evidence>
<feature type="transmembrane region" description="Helical" evidence="11">
    <location>
        <begin position="355"/>
        <end position="375"/>
    </location>
</feature>
<dbReference type="Pfam" id="PF00002">
    <property type="entry name" value="7tm_2"/>
    <property type="match status" value="1"/>
</dbReference>
<keyword evidence="9" id="KW-0325">Glycoprotein</keyword>
<dbReference type="PROSITE" id="PS50227">
    <property type="entry name" value="G_PROTEIN_RECEP_F2_3"/>
    <property type="match status" value="2"/>
</dbReference>
<dbReference type="GO" id="GO:0007188">
    <property type="term" value="P:adenylate cyclase-modulating G protein-coupled receptor signaling pathway"/>
    <property type="evidence" value="ECO:0007669"/>
    <property type="project" value="TreeGrafter"/>
</dbReference>
<comment type="caution">
    <text evidence="15">The sequence shown here is derived from an EMBL/GenBank/DDBJ whole genome shotgun (WGS) entry which is preliminary data.</text>
</comment>
<dbReference type="PRINTS" id="PR00249">
    <property type="entry name" value="GPCRSECRETIN"/>
</dbReference>
<keyword evidence="6" id="KW-0297">G-protein coupled receptor</keyword>
<dbReference type="InterPro" id="IPR001879">
    <property type="entry name" value="GPCR_2_extracellular_dom"/>
</dbReference>
<feature type="transmembrane region" description="Helical" evidence="11">
    <location>
        <begin position="463"/>
        <end position="480"/>
    </location>
</feature>
<evidence type="ECO:0000256" key="11">
    <source>
        <dbReference type="SAM" id="Phobius"/>
    </source>
</evidence>
<evidence type="ECO:0000256" key="3">
    <source>
        <dbReference type="ARBA" id="ARBA00022475"/>
    </source>
</evidence>
<reference evidence="15 16" key="1">
    <citation type="journal article" date="2022" name="Nat. Ecol. Evol.">
        <title>A masculinizing supergene underlies an exaggerated male reproductive morph in a spider.</title>
        <authorList>
            <person name="Hendrickx F."/>
            <person name="De Corte Z."/>
            <person name="Sonet G."/>
            <person name="Van Belleghem S.M."/>
            <person name="Kostlbacher S."/>
            <person name="Vangestel C."/>
        </authorList>
    </citation>
    <scope>NUCLEOTIDE SEQUENCE [LARGE SCALE GENOMIC DNA]</scope>
    <source>
        <strain evidence="15">W744_W776</strain>
    </source>
</reference>
<keyword evidence="12" id="KW-0732">Signal</keyword>
<evidence type="ECO:0000313" key="15">
    <source>
        <dbReference type="EMBL" id="KAG8186539.1"/>
    </source>
</evidence>
<dbReference type="SUPFAM" id="SSF111418">
    <property type="entry name" value="Hormone receptor domain"/>
    <property type="match status" value="2"/>
</dbReference>
<feature type="transmembrane region" description="Helical" evidence="11">
    <location>
        <begin position="500"/>
        <end position="525"/>
    </location>
</feature>
<dbReference type="Proteomes" id="UP000827092">
    <property type="component" value="Unassembled WGS sequence"/>
</dbReference>
<dbReference type="InterPro" id="IPR017983">
    <property type="entry name" value="GPCR_2_secretin-like_CS"/>
</dbReference>
<dbReference type="PROSITE" id="PS00649">
    <property type="entry name" value="G_PROTEIN_RECEP_F2_1"/>
    <property type="match status" value="2"/>
</dbReference>
<dbReference type="SMART" id="SM00008">
    <property type="entry name" value="HormR"/>
    <property type="match status" value="2"/>
</dbReference>
<feature type="transmembrane region" description="Helical" evidence="11">
    <location>
        <begin position="274"/>
        <end position="294"/>
    </location>
</feature>
<evidence type="ECO:0000313" key="16">
    <source>
        <dbReference type="Proteomes" id="UP000827092"/>
    </source>
</evidence>
<keyword evidence="7 11" id="KW-0472">Membrane</keyword>
<dbReference type="GO" id="GO:0005886">
    <property type="term" value="C:plasma membrane"/>
    <property type="evidence" value="ECO:0007669"/>
    <property type="project" value="UniProtKB-SubCell"/>
</dbReference>
<feature type="chain" id="PRO_5043619339" description="Calcitonin receptor" evidence="12">
    <location>
        <begin position="23"/>
        <end position="569"/>
    </location>
</feature>
<dbReference type="InterPro" id="IPR050332">
    <property type="entry name" value="GPCR_2"/>
</dbReference>
<evidence type="ECO:0000256" key="1">
    <source>
        <dbReference type="ARBA" id="ARBA00004651"/>
    </source>
</evidence>